<gene>
    <name evidence="2" type="ORF">ADUPG1_009829</name>
</gene>
<feature type="region of interest" description="Disordered" evidence="1">
    <location>
        <begin position="1275"/>
        <end position="1361"/>
    </location>
</feature>
<feature type="compositionally biased region" description="Basic and acidic residues" evidence="1">
    <location>
        <begin position="1038"/>
        <end position="1060"/>
    </location>
</feature>
<comment type="caution">
    <text evidence="2">The sequence shown here is derived from an EMBL/GenBank/DDBJ whole genome shotgun (WGS) entry which is preliminary data.</text>
</comment>
<evidence type="ECO:0000313" key="3">
    <source>
        <dbReference type="Proteomes" id="UP001057375"/>
    </source>
</evidence>
<organism evidence="2 3">
    <name type="scientific">Aduncisulcus paluster</name>
    <dbReference type="NCBI Taxonomy" id="2918883"/>
    <lineage>
        <taxon>Eukaryota</taxon>
        <taxon>Metamonada</taxon>
        <taxon>Carpediemonas-like organisms</taxon>
        <taxon>Aduncisulcus</taxon>
    </lineage>
</organism>
<feature type="compositionally biased region" description="Low complexity" evidence="1">
    <location>
        <begin position="1275"/>
        <end position="1288"/>
    </location>
</feature>
<sequence>MSLLPTEEEIERYNAVQRSFLNSIGVYTSSKDPDVPVSKPVFVFEGDGECSPIPRDDPVVQNPNFSKMVAQYELERQSYSSYEPEGKWWDDDYCCGDDYYGDCDYYGGGDDYSEGESSAIIDLVQGHSYTNFKALKIPFSSASQIKGAFLCLEESDSASTNHNILFTFTHYKEKKLGSICKKFEFPEKRKKATWFYLPIGLDSVYQCDIENKMKVGRYGGSNIKSLFFIRKETDPESAARESKEKRWYEAPPVKSIFIKEGDSFSSGRDSIPIPRDDPSVVDLSLKKIKATDKSLCPKNENYDKTHFAREMLIGRKDCLTVSYLSIPFSSPDSLKGAYICVGNCTSSPSLLFTFIHANGKKTLKRYEFEEPKNYYEWHFLPINLENVEICEIEGKGTWNKKNRQIFDIHSLVFVKPETLADRVAREIRQENLKVAWSETPITKSEFIEGVEILVSVSVPRFETTLVHPSYDLVKAKEVSLSRQVKEYDRSHQAQKLLRGENLFGHNSKELWLSHLSVPFPSPSHIKGANICINDDTPSLLFSFTNCDGKKIYKKYEFIDFNYKHHEYEWHFLHIDLSNVVLCEIEVERPAENRNFGFFSFNFVREETPEERDFRVSRNAELEKQWKAAIAGKAISKKLRDIPSRGESFIAKPVFSLIEGKKHCLRSESQICQLNSAIKGMVMKGRSYLSLSYLSIPFSSPCDLKGAYIDVSISVDEPFSLLFIFTHVDGTKTFISCEFGKANKLAYFSIDLSDIIQCEIEGEGLWMDNHYGDFKIRNLLFIRKETPEEESSRKFRETNIKKLWSEAQSVTPQYIKEGDKDSIPIPRDHSSILNPSFSMVQAYNDLEYLETNDYDQTLNAQGMLKGECSTTLTHLSIPFPSPSPMFGVFICIHQKLWGISLLFTLKYSDGKKRSKVFNIMESKGKNLFSEWYFLPIQSSRVILCEIQGKTCFPNDRVQGDESPVTVLSMVFVRKKYNSLTVSQASSAHKKTLKTPQISPTKQIKRHLKQLKNQKKKQQKKQKKKQATQGQNKQKKQTKKTPEKAQEQSHEPFEGEKDSTKIIMEEKEVQKAGKEEEKEDHGDVIQNAEKALLPFQSQNEPVEEEELSTAHVIQIVKPEFVCQGDRFPISRASLNIKSPSLLSIIAFNENIEKGSFWYGQSSQAQKMVKGEPNNGYFTHISIPFSSPSPMKGAYICLDGSSFSSPSHLIFTLTSSRGEKTSKRFEFSEYLMCRWFFLPVDLPDVFLCEISGKRMGKQYFQISSLFFIRGDDIPSSLPLPTPDLSSSSQTSKEVSIVSSKAEEKAEEKDEEKDEKEDEKEDLEEEVKEVKEEKESEESEESEEKEKDDTCTKDHKQDHKQSMQILTSSSTVTPQCVIGCGEFCETVLVNVDGVAFPCVLKKMLQSADQTVVKACEAEFKTQLKLFYNPKCFHRIPRPLYILDLLDDNYKGVYGFLMEFCVGGSVSSFAKRWCVDD</sequence>
<accession>A0ABQ5KX03</accession>
<feature type="compositionally biased region" description="Basic and acidic residues" evidence="1">
    <location>
        <begin position="1340"/>
        <end position="1357"/>
    </location>
</feature>
<dbReference type="Proteomes" id="UP001057375">
    <property type="component" value="Unassembled WGS sequence"/>
</dbReference>
<protein>
    <recommendedName>
        <fullName evidence="4">PH domain-containing protein</fullName>
    </recommendedName>
</protein>
<feature type="compositionally biased region" description="Acidic residues" evidence="1">
    <location>
        <begin position="1305"/>
        <end position="1323"/>
    </location>
</feature>
<feature type="non-terminal residue" evidence="2">
    <location>
        <position position="1472"/>
    </location>
</feature>
<feature type="compositionally biased region" description="Basic residues" evidence="1">
    <location>
        <begin position="1001"/>
        <end position="1024"/>
    </location>
</feature>
<proteinExistence type="predicted"/>
<dbReference type="EMBL" id="BQXS01011344">
    <property type="protein sequence ID" value="GKT36956.1"/>
    <property type="molecule type" value="Genomic_DNA"/>
</dbReference>
<name>A0ABQ5KX03_9EUKA</name>
<evidence type="ECO:0008006" key="4">
    <source>
        <dbReference type="Google" id="ProtNLM"/>
    </source>
</evidence>
<reference evidence="2" key="1">
    <citation type="submission" date="2022-03" db="EMBL/GenBank/DDBJ databases">
        <title>Draft genome sequence of Aduncisulcus paluster, a free-living microaerophilic Fornicata.</title>
        <authorList>
            <person name="Yuyama I."/>
            <person name="Kume K."/>
            <person name="Tamura T."/>
            <person name="Inagaki Y."/>
            <person name="Hashimoto T."/>
        </authorList>
    </citation>
    <scope>NUCLEOTIDE SEQUENCE</scope>
    <source>
        <strain evidence="2">NY0171</strain>
    </source>
</reference>
<keyword evidence="3" id="KW-1185">Reference proteome</keyword>
<evidence type="ECO:0000313" key="2">
    <source>
        <dbReference type="EMBL" id="GKT36956.1"/>
    </source>
</evidence>
<feature type="region of interest" description="Disordered" evidence="1">
    <location>
        <begin position="982"/>
        <end position="1060"/>
    </location>
</feature>
<evidence type="ECO:0000256" key="1">
    <source>
        <dbReference type="SAM" id="MobiDB-lite"/>
    </source>
</evidence>